<dbReference type="Pfam" id="PF12796">
    <property type="entry name" value="Ank_2"/>
    <property type="match status" value="1"/>
</dbReference>
<dbReference type="PANTHER" id="PTHR24172">
    <property type="entry name" value="ANK_REP_REGION DOMAIN-CONTAINING PROTEIN"/>
    <property type="match status" value="1"/>
</dbReference>
<dbReference type="SUPFAM" id="SSF48034">
    <property type="entry name" value="Guanido kinase N-terminal domain"/>
    <property type="match status" value="1"/>
</dbReference>
<feature type="binding site" evidence="6">
    <location>
        <begin position="493"/>
        <end position="497"/>
    </location>
    <ligand>
        <name>ATP</name>
        <dbReference type="ChEBI" id="CHEBI:30616"/>
    </ligand>
</feature>
<dbReference type="Gene3D" id="1.10.135.10">
    <property type="entry name" value="ATP:guanido phosphotransferase, N-terminal domain"/>
    <property type="match status" value="1"/>
</dbReference>
<feature type="repeat" description="ANK" evidence="5">
    <location>
        <begin position="99"/>
        <end position="132"/>
    </location>
</feature>
<dbReference type="GO" id="GO:0016301">
    <property type="term" value="F:kinase activity"/>
    <property type="evidence" value="ECO:0007669"/>
    <property type="project" value="UniProtKB-KW"/>
</dbReference>
<dbReference type="Proteomes" id="UP000094527">
    <property type="component" value="Unassembled WGS sequence"/>
</dbReference>
<dbReference type="InterPro" id="IPR036802">
    <property type="entry name" value="ATP-guanido_PTrfase_N_sf"/>
</dbReference>
<keyword evidence="10" id="KW-1185">Reference proteome</keyword>
<evidence type="ECO:0000256" key="7">
    <source>
        <dbReference type="SAM" id="MobiDB-lite"/>
    </source>
</evidence>
<comment type="caution">
    <text evidence="9">The sequence shown here is derived from an EMBL/GenBank/DDBJ whole genome shotgun (WGS) entry which is preliminary data.</text>
</comment>
<feature type="region of interest" description="Disordered" evidence="7">
    <location>
        <begin position="576"/>
        <end position="596"/>
    </location>
</feature>
<dbReference type="Pfam" id="PF00217">
    <property type="entry name" value="ATP-gua_Ptrans"/>
    <property type="match status" value="1"/>
</dbReference>
<evidence type="ECO:0000256" key="5">
    <source>
        <dbReference type="PROSITE-ProRule" id="PRU00023"/>
    </source>
</evidence>
<dbReference type="InterPro" id="IPR036770">
    <property type="entry name" value="Ankyrin_rpt-contain_sf"/>
</dbReference>
<dbReference type="PROSITE" id="PS51510">
    <property type="entry name" value="PHOSPHAGEN_KINASE_C"/>
    <property type="match status" value="1"/>
</dbReference>
<comment type="similarity">
    <text evidence="6">Belongs to the ATP:guanido phosphotransferase family.</text>
</comment>
<organism evidence="9 10">
    <name type="scientific">Orchesella cincta</name>
    <name type="common">Springtail</name>
    <name type="synonym">Podura cincta</name>
    <dbReference type="NCBI Taxonomy" id="48709"/>
    <lineage>
        <taxon>Eukaryota</taxon>
        <taxon>Metazoa</taxon>
        <taxon>Ecdysozoa</taxon>
        <taxon>Arthropoda</taxon>
        <taxon>Hexapoda</taxon>
        <taxon>Collembola</taxon>
        <taxon>Entomobryomorpha</taxon>
        <taxon>Entomobryoidea</taxon>
        <taxon>Orchesellidae</taxon>
        <taxon>Orchesellinae</taxon>
        <taxon>Orchesella</taxon>
    </lineage>
</organism>
<keyword evidence="5" id="KW-0040">ANK repeat</keyword>
<dbReference type="Pfam" id="PF02807">
    <property type="entry name" value="ATP-gua_PtransN"/>
    <property type="match status" value="1"/>
</dbReference>
<dbReference type="Gene3D" id="3.30.590.10">
    <property type="entry name" value="Glutamine synthetase/guanido kinase, catalytic domain"/>
    <property type="match status" value="1"/>
</dbReference>
<name>A0A1D2MVW0_ORCCI</name>
<feature type="binding site" evidence="6">
    <location>
        <begin position="344"/>
        <end position="348"/>
    </location>
    <ligand>
        <name>ATP</name>
        <dbReference type="ChEBI" id="CHEBI:30616"/>
    </ligand>
</feature>
<dbReference type="InterPro" id="IPR022414">
    <property type="entry name" value="ATP-guanido_PTrfase_cat"/>
</dbReference>
<dbReference type="PANTHER" id="PTHR24172:SF4">
    <property type="entry name" value="ANK_REP_REGION DOMAIN-CONTAINING PROTEIN"/>
    <property type="match status" value="1"/>
</dbReference>
<dbReference type="OrthoDB" id="432281at2759"/>
<evidence type="ECO:0000313" key="10">
    <source>
        <dbReference type="Proteomes" id="UP000094527"/>
    </source>
</evidence>
<dbReference type="PROSITE" id="PS50297">
    <property type="entry name" value="ANK_REP_REGION"/>
    <property type="match status" value="1"/>
</dbReference>
<gene>
    <name evidence="9" type="ORF">Ocin01_09470</name>
</gene>
<dbReference type="EMBL" id="LJIJ01000463">
    <property type="protein sequence ID" value="ODM97213.1"/>
    <property type="molecule type" value="Genomic_DNA"/>
</dbReference>
<feature type="binding site" evidence="6">
    <location>
        <begin position="530"/>
        <end position="535"/>
    </location>
    <ligand>
        <name>ATP</name>
        <dbReference type="ChEBI" id="CHEBI:30616"/>
    </ligand>
</feature>
<dbReference type="InterPro" id="IPR014746">
    <property type="entry name" value="Gln_synth/guanido_kin_cat_dom"/>
</dbReference>
<evidence type="ECO:0000256" key="3">
    <source>
        <dbReference type="ARBA" id="ARBA00022777"/>
    </source>
</evidence>
<accession>A0A1D2MVW0</accession>
<dbReference type="Gene3D" id="1.25.40.20">
    <property type="entry name" value="Ankyrin repeat-containing domain"/>
    <property type="match status" value="2"/>
</dbReference>
<feature type="domain" description="Phosphagen kinase C-terminal" evidence="8">
    <location>
        <begin position="341"/>
        <end position="575"/>
    </location>
</feature>
<dbReference type="InterPro" id="IPR022413">
    <property type="entry name" value="ATP-guanido_PTrfase_N"/>
</dbReference>
<comment type="caution">
    <text evidence="6">Lacks conserved residue(s) required for the propagation of feature annotation.</text>
</comment>
<dbReference type="SUPFAM" id="SSF55931">
    <property type="entry name" value="Glutamine synthetase/guanido kinase"/>
    <property type="match status" value="1"/>
</dbReference>
<keyword evidence="2 6" id="KW-0547">Nucleotide-binding</keyword>
<keyword evidence="1 6" id="KW-0808">Transferase</keyword>
<dbReference type="AlphaFoldDB" id="A0A1D2MVW0"/>
<dbReference type="STRING" id="48709.A0A1D2MVW0"/>
<evidence type="ECO:0000259" key="8">
    <source>
        <dbReference type="PROSITE" id="PS51510"/>
    </source>
</evidence>
<evidence type="ECO:0000313" key="9">
    <source>
        <dbReference type="EMBL" id="ODM97213.1"/>
    </source>
</evidence>
<feature type="region of interest" description="Disordered" evidence="7">
    <location>
        <begin position="154"/>
        <end position="203"/>
    </location>
</feature>
<evidence type="ECO:0000256" key="4">
    <source>
        <dbReference type="ARBA" id="ARBA00022840"/>
    </source>
</evidence>
<dbReference type="OMA" id="SGSTHIW"/>
<sequence length="596" mass="67777">MVLKGHGHELTTKTSENPEIQEFLNNVPAYMAKINSIHSAAYTGNMRDLQSLLDRKRLAEAQDSRGRGPLHHAVLGNAPQVVRYLVNGYPHCLNLMDHNNRTALHYAATLPDSGAMYKVLIQAGGDPNVRDSQGNTPGIYLRRKDLLKMAELVGSGTPAPSATKSKAVDTWERPATPYPETQSTVIHISPPASPPGEQEQEQMELPVSNLSLLNSFYLEVLSKESQSIWSKTWKKLTSGNNSTEVANKYVKRYLTPQVFHKVKMRCTPRYASTLLDCIKFYPQFFIVAPDPHAYTSFSEVFLPAIFDANGVKPFTSHPDMVLQGATALSQDYPIVDLPSKFVQLVRVRVSRNIRPFAFIPIMKREHLYEIQKLIRRVFESEQFEWFDLETLEKDERDEVVENRSVWFPEATKISRFWPKGRGFLANESGSTHIWVNAEDHVDVVVQSQYGNLRPVMEVVQSTIDMVQEHCDFHFNSQCGFLTVDPFRCGTGLKITFRVRLPNLMQNRSYFTQRCETLNLSLKWKQKYKYFGSSSEVSPEDWVEVENIKTCGVNENEIVDHVISSVTELIKDEEDKARAIDRATTKKKEHGTPTSDS</sequence>
<dbReference type="GO" id="GO:0005524">
    <property type="term" value="F:ATP binding"/>
    <property type="evidence" value="ECO:0007669"/>
    <property type="project" value="UniProtKB-UniRule"/>
</dbReference>
<keyword evidence="4 6" id="KW-0067">ATP-binding</keyword>
<protein>
    <submittedName>
        <fullName evidence="9">Arginine kinase</fullName>
    </submittedName>
</protein>
<proteinExistence type="inferred from homology"/>
<dbReference type="SUPFAM" id="SSF48403">
    <property type="entry name" value="Ankyrin repeat"/>
    <property type="match status" value="1"/>
</dbReference>
<feature type="compositionally biased region" description="Basic and acidic residues" evidence="7">
    <location>
        <begin position="576"/>
        <end position="585"/>
    </location>
</feature>
<evidence type="ECO:0000256" key="1">
    <source>
        <dbReference type="ARBA" id="ARBA00022679"/>
    </source>
</evidence>
<dbReference type="InterPro" id="IPR002110">
    <property type="entry name" value="Ankyrin_rpt"/>
</dbReference>
<dbReference type="PROSITE" id="PS50088">
    <property type="entry name" value="ANK_REPEAT"/>
    <property type="match status" value="1"/>
</dbReference>
<evidence type="ECO:0000256" key="2">
    <source>
        <dbReference type="ARBA" id="ARBA00022741"/>
    </source>
</evidence>
<dbReference type="SMART" id="SM00248">
    <property type="entry name" value="ANK"/>
    <property type="match status" value="2"/>
</dbReference>
<evidence type="ECO:0000256" key="6">
    <source>
        <dbReference type="PROSITE-ProRule" id="PRU00843"/>
    </source>
</evidence>
<keyword evidence="3 6" id="KW-0418">Kinase</keyword>
<reference evidence="9 10" key="1">
    <citation type="journal article" date="2016" name="Genome Biol. Evol.">
        <title>Gene Family Evolution Reflects Adaptation to Soil Environmental Stressors in the Genome of the Collembolan Orchesella cincta.</title>
        <authorList>
            <person name="Faddeeva-Vakhrusheva A."/>
            <person name="Derks M.F."/>
            <person name="Anvar S.Y."/>
            <person name="Agamennone V."/>
            <person name="Suring W."/>
            <person name="Smit S."/>
            <person name="van Straalen N.M."/>
            <person name="Roelofs D."/>
        </authorList>
    </citation>
    <scope>NUCLEOTIDE SEQUENCE [LARGE SCALE GENOMIC DNA]</scope>
    <source>
        <tissue evidence="9">Mixed pool</tissue>
    </source>
</reference>